<dbReference type="Proteomes" id="UP000009309">
    <property type="component" value="Unassembled WGS sequence"/>
</dbReference>
<name>I2GKP5_9BACT</name>
<organism evidence="2 3">
    <name type="scientific">Fibrisoma limi BUZ 3</name>
    <dbReference type="NCBI Taxonomy" id="1185876"/>
    <lineage>
        <taxon>Bacteria</taxon>
        <taxon>Pseudomonadati</taxon>
        <taxon>Bacteroidota</taxon>
        <taxon>Cytophagia</taxon>
        <taxon>Cytophagales</taxon>
        <taxon>Spirosomataceae</taxon>
        <taxon>Fibrisoma</taxon>
    </lineage>
</organism>
<evidence type="ECO:0000313" key="3">
    <source>
        <dbReference type="Proteomes" id="UP000009309"/>
    </source>
</evidence>
<dbReference type="EMBL" id="CAIT01000007">
    <property type="protein sequence ID" value="CCH54471.1"/>
    <property type="molecule type" value="Genomic_DNA"/>
</dbReference>
<gene>
    <name evidence="2" type="ORF">BN8_03645</name>
</gene>
<sequence>MESVSPPKPDYSKGEHLKALHTDKALKAYIENGVLHIITPKGEYLGSITDVRIDQPFGAVSGKRNGLTTANFKGFVNLYDTKEAALQSVPAEEPQIEVGQKVFIIRGEGLSQEIVYVEIAQIATKRMRFGSDGETIETVTTYWFAELNEDDTYKGRYTIFPFMGLVFRSRQEALDLIQFTKSRIRKEQTPPVTENIYFKDGAAHVVHDKPGMVYDEVSEQPRQYPQKPRKHDQGEGGIES</sequence>
<comment type="caution">
    <text evidence="2">The sequence shown here is derived from an EMBL/GenBank/DDBJ whole genome shotgun (WGS) entry which is preliminary data.</text>
</comment>
<evidence type="ECO:0000313" key="2">
    <source>
        <dbReference type="EMBL" id="CCH54471.1"/>
    </source>
</evidence>
<feature type="region of interest" description="Disordered" evidence="1">
    <location>
        <begin position="218"/>
        <end position="240"/>
    </location>
</feature>
<dbReference type="STRING" id="1185876.BN8_03645"/>
<proteinExistence type="predicted"/>
<evidence type="ECO:0000256" key="1">
    <source>
        <dbReference type="SAM" id="MobiDB-lite"/>
    </source>
</evidence>
<dbReference type="RefSeq" id="WP_009283049.1">
    <property type="nucleotide sequence ID" value="NZ_CAIT01000007.1"/>
</dbReference>
<accession>I2GKP5</accession>
<dbReference type="AlphaFoldDB" id="I2GKP5"/>
<protein>
    <submittedName>
        <fullName evidence="2">Uncharacterized protein</fullName>
    </submittedName>
</protein>
<reference evidence="2 3" key="1">
    <citation type="journal article" date="2012" name="J. Bacteriol.">
        <title>Genome Sequence of the Filamentous Bacterium Fibrisoma limi BUZ 3T.</title>
        <authorList>
            <person name="Filippini M."/>
            <person name="Qi W."/>
            <person name="Jaenicke S."/>
            <person name="Goesmann A."/>
            <person name="Smits T.H."/>
            <person name="Bagheri H.C."/>
        </authorList>
    </citation>
    <scope>NUCLEOTIDE SEQUENCE [LARGE SCALE GENOMIC DNA]</scope>
    <source>
        <strain evidence="3">BUZ 3T</strain>
    </source>
</reference>
<keyword evidence="3" id="KW-1185">Reference proteome</keyword>